<name>A0A6M2CXD3_RHIMP</name>
<dbReference type="FunFam" id="3.90.180.10:FF:000016">
    <property type="entry name" value="Quinone oxidoreductase"/>
    <property type="match status" value="1"/>
</dbReference>
<evidence type="ECO:0000256" key="4">
    <source>
        <dbReference type="ARBA" id="ARBA00022857"/>
    </source>
</evidence>
<dbReference type="AlphaFoldDB" id="A0A6M2CXD3"/>
<evidence type="ECO:0000256" key="7">
    <source>
        <dbReference type="SAM" id="Phobius"/>
    </source>
</evidence>
<sequence>MMRAIRVSKLGGPHVLQLSENVPIPEVEPRKVLIRVKAAGVNPVDTYIREGNFAYSFPLPYTPGKDGAGVVEEVGEGVSNVKRGERVFFSNRDTKNTHGTYAQYCLMNDTDVWRLPERLSFEKGAALGVPYFTAYRSIVLKAKAQASHRLLVHGASGSVGTAAIQIAKHLVGCHVAGTAGTSYGMELVKSLGADFTACHKQKDYLPKIMEWTEGQGLDVIIEMLANVNLDNDLTLLGKNGVVIVVGNRGPTKIDARHMMGKETSIIGESLFASTQEEWQATAEAVVKGIEDGWLDPVMDRTYALGDAKASHHDIINSKGAKGRLIINPDPLPMRAICTLLWYHAFLYFTAIFIRSLLFYDVAKQGV</sequence>
<keyword evidence="6" id="KW-0007">Acetylation</keyword>
<dbReference type="Pfam" id="PF00107">
    <property type="entry name" value="ADH_zinc_N"/>
    <property type="match status" value="1"/>
</dbReference>
<dbReference type="SUPFAM" id="SSF51735">
    <property type="entry name" value="NAD(P)-binding Rossmann-fold domains"/>
    <property type="match status" value="1"/>
</dbReference>
<dbReference type="GO" id="GO:0005829">
    <property type="term" value="C:cytosol"/>
    <property type="evidence" value="ECO:0007669"/>
    <property type="project" value="TreeGrafter"/>
</dbReference>
<evidence type="ECO:0000313" key="9">
    <source>
        <dbReference type="EMBL" id="NOV37817.1"/>
    </source>
</evidence>
<dbReference type="Gene3D" id="3.90.180.10">
    <property type="entry name" value="Medium-chain alcohol dehydrogenases, catalytic domain"/>
    <property type="match status" value="1"/>
</dbReference>
<dbReference type="OrthoDB" id="48317at2759"/>
<dbReference type="CDD" id="cd08253">
    <property type="entry name" value="zeta_crystallin"/>
    <property type="match status" value="1"/>
</dbReference>
<dbReference type="EMBL" id="GHWJ01005080">
    <property type="protein sequence ID" value="NOV37817.1"/>
    <property type="molecule type" value="Transcribed_RNA"/>
</dbReference>
<accession>A0A6M2CXD3</accession>
<dbReference type="Pfam" id="PF08240">
    <property type="entry name" value="ADH_N"/>
    <property type="match status" value="1"/>
</dbReference>
<dbReference type="VEuPathDB" id="VectorBase:LOC119163197"/>
<dbReference type="Gene3D" id="3.40.50.720">
    <property type="entry name" value="NAD(P)-binding Rossmann-like Domain"/>
    <property type="match status" value="1"/>
</dbReference>
<dbReference type="GO" id="GO:0070402">
    <property type="term" value="F:NADPH binding"/>
    <property type="evidence" value="ECO:0007669"/>
    <property type="project" value="TreeGrafter"/>
</dbReference>
<comment type="subcellular location">
    <subcellularLocation>
        <location evidence="1">Cytoplasm</location>
    </subcellularLocation>
</comment>
<organism evidence="9">
    <name type="scientific">Rhipicephalus microplus</name>
    <name type="common">Cattle tick</name>
    <name type="synonym">Boophilus microplus</name>
    <dbReference type="NCBI Taxonomy" id="6941"/>
    <lineage>
        <taxon>Eukaryota</taxon>
        <taxon>Metazoa</taxon>
        <taxon>Ecdysozoa</taxon>
        <taxon>Arthropoda</taxon>
        <taxon>Chelicerata</taxon>
        <taxon>Arachnida</taxon>
        <taxon>Acari</taxon>
        <taxon>Parasitiformes</taxon>
        <taxon>Ixodida</taxon>
        <taxon>Ixodoidea</taxon>
        <taxon>Ixodidae</taxon>
        <taxon>Rhipicephalinae</taxon>
        <taxon>Rhipicephalus</taxon>
        <taxon>Boophilus</taxon>
    </lineage>
</organism>
<comment type="similarity">
    <text evidence="2">Belongs to the zinc-containing alcohol dehydrogenase family. Quinone oxidoreductase subfamily.</text>
</comment>
<dbReference type="InterPro" id="IPR013149">
    <property type="entry name" value="ADH-like_C"/>
</dbReference>
<evidence type="ECO:0000259" key="8">
    <source>
        <dbReference type="SMART" id="SM00829"/>
    </source>
</evidence>
<proteinExistence type="inferred from homology"/>
<evidence type="ECO:0000256" key="3">
    <source>
        <dbReference type="ARBA" id="ARBA00022490"/>
    </source>
</evidence>
<keyword evidence="5" id="KW-0694">RNA-binding</keyword>
<evidence type="ECO:0000256" key="6">
    <source>
        <dbReference type="ARBA" id="ARBA00022990"/>
    </source>
</evidence>
<dbReference type="PANTHER" id="PTHR44154:SF1">
    <property type="entry name" value="QUINONE OXIDOREDUCTASE"/>
    <property type="match status" value="1"/>
</dbReference>
<evidence type="ECO:0000256" key="5">
    <source>
        <dbReference type="ARBA" id="ARBA00022884"/>
    </source>
</evidence>
<dbReference type="InterPro" id="IPR011032">
    <property type="entry name" value="GroES-like_sf"/>
</dbReference>
<evidence type="ECO:0000256" key="1">
    <source>
        <dbReference type="ARBA" id="ARBA00004496"/>
    </source>
</evidence>
<keyword evidence="7" id="KW-0472">Membrane</keyword>
<feature type="domain" description="Enoyl reductase (ER)" evidence="8">
    <location>
        <begin position="11"/>
        <end position="326"/>
    </location>
</feature>
<dbReference type="InterPro" id="IPR051603">
    <property type="entry name" value="Zinc-ADH_QOR/CCCR"/>
</dbReference>
<dbReference type="PANTHER" id="PTHR44154">
    <property type="entry name" value="QUINONE OXIDOREDUCTASE"/>
    <property type="match status" value="1"/>
</dbReference>
<keyword evidence="4" id="KW-0521">NADP</keyword>
<keyword evidence="3" id="KW-0963">Cytoplasm</keyword>
<dbReference type="SUPFAM" id="SSF50129">
    <property type="entry name" value="GroES-like"/>
    <property type="match status" value="1"/>
</dbReference>
<reference evidence="9" key="1">
    <citation type="submission" date="2019-09" db="EMBL/GenBank/DDBJ databases">
        <title>Organ-specific transcriptomic study of the physiology of the cattle tick, Rhipicephalus microplus.</title>
        <authorList>
            <person name="Tirloni L."/>
            <person name="Braz G."/>
            <person name="Gandara A.C.P."/>
            <person name="Sabadin G.A."/>
            <person name="da Silva R.M."/>
            <person name="Guizzo M.G."/>
            <person name="Machado J.A."/>
            <person name="Costa E.P."/>
            <person name="Gomes H.F."/>
            <person name="Moraes J."/>
            <person name="Mota M.B.S."/>
            <person name="Mesquita R.D."/>
            <person name="Alvarenga P.H."/>
            <person name="Alves F."/>
            <person name="Seixas A."/>
            <person name="da Fonseca R.N."/>
            <person name="Fogaca A."/>
            <person name="Logullo C."/>
            <person name="Tanaka A."/>
            <person name="Daffre S."/>
            <person name="Termignoni C."/>
            <person name="Vaz I.S.Jr."/>
            <person name="Oliveira P.L."/>
            <person name="Ribeiro J.M."/>
        </authorList>
    </citation>
    <scope>NUCLEOTIDE SEQUENCE</scope>
    <source>
        <strain evidence="9">Porto Alegre</strain>
    </source>
</reference>
<evidence type="ECO:0000256" key="2">
    <source>
        <dbReference type="ARBA" id="ARBA00010371"/>
    </source>
</evidence>
<feature type="transmembrane region" description="Helical" evidence="7">
    <location>
        <begin position="339"/>
        <end position="359"/>
    </location>
</feature>
<protein>
    <submittedName>
        <fullName evidence="9">Putative quinone oxidoreductase ovary overexpressed</fullName>
    </submittedName>
</protein>
<keyword evidence="7" id="KW-1133">Transmembrane helix</keyword>
<dbReference type="GO" id="GO:0003960">
    <property type="term" value="F:quinone reductase (NADPH) activity"/>
    <property type="evidence" value="ECO:0007669"/>
    <property type="project" value="TreeGrafter"/>
</dbReference>
<dbReference type="InterPro" id="IPR036291">
    <property type="entry name" value="NAD(P)-bd_dom_sf"/>
</dbReference>
<dbReference type="GO" id="GO:0003730">
    <property type="term" value="F:mRNA 3'-UTR binding"/>
    <property type="evidence" value="ECO:0007669"/>
    <property type="project" value="TreeGrafter"/>
</dbReference>
<dbReference type="InterPro" id="IPR020843">
    <property type="entry name" value="ER"/>
</dbReference>
<dbReference type="SMART" id="SM00829">
    <property type="entry name" value="PKS_ER"/>
    <property type="match status" value="1"/>
</dbReference>
<dbReference type="FunFam" id="3.40.50.720:FF:000244">
    <property type="entry name" value="quinone oxidoreductase"/>
    <property type="match status" value="1"/>
</dbReference>
<keyword evidence="7" id="KW-0812">Transmembrane</keyword>
<dbReference type="InterPro" id="IPR013154">
    <property type="entry name" value="ADH-like_N"/>
</dbReference>